<dbReference type="InterPro" id="IPR050153">
    <property type="entry name" value="Metal_Ion_Import_ABC"/>
</dbReference>
<sequence length="258" mass="29011">MSDCKIVEVKNVSFKYEKEWAVEHVNFSLDKGQFVALIGPNGSGKSTLVKLILGLIKPTVGSIQVFNELIKRFNNWQEIGYISQKSNSFNAGFPASVLEVVKSGLVSRLGMFRFLKREHTQKALEALKVVEMEEFARSSIGELSGGQLQRVFIARALISAPSLLILDEPTVGIDAKHVTDFYDLLGRLNKKTGITLLMITHDIDTITKHATHIACMNKTISFHGTSDEYNQYNEQDLKPSYEHMDQQLIRNNYVEVTS</sequence>
<dbReference type="Pfam" id="PF00005">
    <property type="entry name" value="ABC_tran"/>
    <property type="match status" value="1"/>
</dbReference>
<dbReference type="InterPro" id="IPR003593">
    <property type="entry name" value="AAA+_ATPase"/>
</dbReference>
<dbReference type="SUPFAM" id="SSF52540">
    <property type="entry name" value="P-loop containing nucleoside triphosphate hydrolases"/>
    <property type="match status" value="1"/>
</dbReference>
<evidence type="ECO:0000256" key="1">
    <source>
        <dbReference type="ARBA" id="ARBA00005417"/>
    </source>
</evidence>
<dbReference type="PANTHER" id="PTHR42734:SF17">
    <property type="entry name" value="METAL TRANSPORT SYSTEM ATP-BINDING PROTEIN TM_0124-RELATED"/>
    <property type="match status" value="1"/>
</dbReference>
<keyword evidence="4 6" id="KW-0067">ATP-binding</keyword>
<keyword evidence="7" id="KW-1185">Reference proteome</keyword>
<dbReference type="SMART" id="SM00382">
    <property type="entry name" value="AAA"/>
    <property type="match status" value="1"/>
</dbReference>
<dbReference type="RefSeq" id="WP_091484423.1">
    <property type="nucleotide sequence ID" value="NZ_FOTR01000008.1"/>
</dbReference>
<dbReference type="InterPro" id="IPR027417">
    <property type="entry name" value="P-loop_NTPase"/>
</dbReference>
<dbReference type="InterPro" id="IPR017871">
    <property type="entry name" value="ABC_transporter-like_CS"/>
</dbReference>
<dbReference type="CDD" id="cd03235">
    <property type="entry name" value="ABC_Metallic_Cations"/>
    <property type="match status" value="1"/>
</dbReference>
<evidence type="ECO:0000313" key="6">
    <source>
        <dbReference type="EMBL" id="SFM12618.1"/>
    </source>
</evidence>
<dbReference type="AlphaFoldDB" id="A0A1I4NAU5"/>
<comment type="similarity">
    <text evidence="1">Belongs to the ABC transporter superfamily.</text>
</comment>
<dbReference type="PROSITE" id="PS00211">
    <property type="entry name" value="ABC_TRANSPORTER_1"/>
    <property type="match status" value="1"/>
</dbReference>
<accession>A0A1I4NAU5</accession>
<dbReference type="Proteomes" id="UP000198565">
    <property type="component" value="Unassembled WGS sequence"/>
</dbReference>
<evidence type="ECO:0000256" key="3">
    <source>
        <dbReference type="ARBA" id="ARBA00022741"/>
    </source>
</evidence>
<dbReference type="EMBL" id="FOTR01000008">
    <property type="protein sequence ID" value="SFM12618.1"/>
    <property type="molecule type" value="Genomic_DNA"/>
</dbReference>
<gene>
    <name evidence="6" type="ORF">SAMN04487943_10879</name>
</gene>
<protein>
    <submittedName>
        <fullName evidence="6">Zinc transport system ATP-binding protein</fullName>
    </submittedName>
</protein>
<reference evidence="7" key="1">
    <citation type="submission" date="2016-10" db="EMBL/GenBank/DDBJ databases">
        <authorList>
            <person name="Varghese N."/>
            <person name="Submissions S."/>
        </authorList>
    </citation>
    <scope>NUCLEOTIDE SEQUENCE [LARGE SCALE GENOMIC DNA]</scope>
    <source>
        <strain evidence="7">CGMCC 1.4250</strain>
    </source>
</reference>
<dbReference type="STRING" id="334253.SAMN04487943_10879"/>
<keyword evidence="3" id="KW-0547">Nucleotide-binding</keyword>
<name>A0A1I4NAU5_9BACI</name>
<organism evidence="6 7">
    <name type="scientific">Gracilibacillus orientalis</name>
    <dbReference type="NCBI Taxonomy" id="334253"/>
    <lineage>
        <taxon>Bacteria</taxon>
        <taxon>Bacillati</taxon>
        <taxon>Bacillota</taxon>
        <taxon>Bacilli</taxon>
        <taxon>Bacillales</taxon>
        <taxon>Bacillaceae</taxon>
        <taxon>Gracilibacillus</taxon>
    </lineage>
</organism>
<keyword evidence="2" id="KW-0813">Transport</keyword>
<proteinExistence type="inferred from homology"/>
<dbReference type="InterPro" id="IPR003439">
    <property type="entry name" value="ABC_transporter-like_ATP-bd"/>
</dbReference>
<dbReference type="OrthoDB" id="9806726at2"/>
<dbReference type="PANTHER" id="PTHR42734">
    <property type="entry name" value="METAL TRANSPORT SYSTEM ATP-BINDING PROTEIN TM_0124-RELATED"/>
    <property type="match status" value="1"/>
</dbReference>
<dbReference type="GO" id="GO:0005524">
    <property type="term" value="F:ATP binding"/>
    <property type="evidence" value="ECO:0007669"/>
    <property type="project" value="UniProtKB-KW"/>
</dbReference>
<dbReference type="FunFam" id="3.40.50.300:FF:000134">
    <property type="entry name" value="Iron-enterobactin ABC transporter ATP-binding protein"/>
    <property type="match status" value="1"/>
</dbReference>
<evidence type="ECO:0000259" key="5">
    <source>
        <dbReference type="PROSITE" id="PS50893"/>
    </source>
</evidence>
<dbReference type="Gene3D" id="3.40.50.300">
    <property type="entry name" value="P-loop containing nucleotide triphosphate hydrolases"/>
    <property type="match status" value="1"/>
</dbReference>
<dbReference type="GO" id="GO:0016887">
    <property type="term" value="F:ATP hydrolysis activity"/>
    <property type="evidence" value="ECO:0007669"/>
    <property type="project" value="InterPro"/>
</dbReference>
<evidence type="ECO:0000256" key="2">
    <source>
        <dbReference type="ARBA" id="ARBA00022448"/>
    </source>
</evidence>
<evidence type="ECO:0000256" key="4">
    <source>
        <dbReference type="ARBA" id="ARBA00022840"/>
    </source>
</evidence>
<feature type="domain" description="ABC transporter" evidence="5">
    <location>
        <begin position="7"/>
        <end position="243"/>
    </location>
</feature>
<evidence type="ECO:0000313" key="7">
    <source>
        <dbReference type="Proteomes" id="UP000198565"/>
    </source>
</evidence>
<dbReference type="PROSITE" id="PS50893">
    <property type="entry name" value="ABC_TRANSPORTER_2"/>
    <property type="match status" value="1"/>
</dbReference>